<dbReference type="Pfam" id="PF07005">
    <property type="entry name" value="SBD_N"/>
    <property type="match status" value="1"/>
</dbReference>
<dbReference type="GO" id="GO:0016301">
    <property type="term" value="F:kinase activity"/>
    <property type="evidence" value="ECO:0007669"/>
    <property type="project" value="UniProtKB-KW"/>
</dbReference>
<dbReference type="Gene3D" id="3.40.50.10840">
    <property type="entry name" value="Putative sugar-binding, N-terminal domain"/>
    <property type="match status" value="1"/>
</dbReference>
<reference evidence="10" key="1">
    <citation type="submission" date="2010-11" db="EMBL/GenBank/DDBJ databases">
        <title>The complete genome of Mahella australiensis DSM 15567.</title>
        <authorList>
            <consortium name="US DOE Joint Genome Institute (JGI-PGF)"/>
            <person name="Lucas S."/>
            <person name="Copeland A."/>
            <person name="Lapidus A."/>
            <person name="Bruce D."/>
            <person name="Goodwin L."/>
            <person name="Pitluck S."/>
            <person name="Kyrpides N."/>
            <person name="Mavromatis K."/>
            <person name="Pagani I."/>
            <person name="Ivanova N."/>
            <person name="Teshima H."/>
            <person name="Brettin T."/>
            <person name="Detter J.C."/>
            <person name="Han C."/>
            <person name="Tapia R."/>
            <person name="Land M."/>
            <person name="Hauser L."/>
            <person name="Markowitz V."/>
            <person name="Cheng J.-F."/>
            <person name="Hugenholtz P."/>
            <person name="Woyke T."/>
            <person name="Wu D."/>
            <person name="Spring S."/>
            <person name="Pukall R."/>
            <person name="Steenblock K."/>
            <person name="Schneider S."/>
            <person name="Klenk H.-P."/>
            <person name="Eisen J.A."/>
        </authorList>
    </citation>
    <scope>NUCLEOTIDE SEQUENCE [LARGE SCALE GENOMIC DNA]</scope>
    <source>
        <strain evidence="10">DSM 15567 / CIP 107919 / 50-1 BON</strain>
    </source>
</reference>
<evidence type="ECO:0000256" key="1">
    <source>
        <dbReference type="ARBA" id="ARBA00005715"/>
    </source>
</evidence>
<name>F4A270_MAHA5</name>
<dbReference type="Pfam" id="PF17042">
    <property type="entry name" value="NBD_C"/>
    <property type="match status" value="1"/>
</dbReference>
<protein>
    <submittedName>
        <fullName evidence="9">Type III effector Hrp-dependent outer protein</fullName>
    </submittedName>
</protein>
<evidence type="ECO:0000259" key="8">
    <source>
        <dbReference type="Pfam" id="PF17042"/>
    </source>
</evidence>
<comment type="similarity">
    <text evidence="1">Belongs to the four-carbon acid sugar kinase family.</text>
</comment>
<keyword evidence="2" id="KW-0808">Transferase</keyword>
<dbReference type="OrthoDB" id="9778478at2"/>
<keyword evidence="10" id="KW-1185">Reference proteome</keyword>
<keyword evidence="6" id="KW-0119">Carbohydrate metabolism</keyword>
<dbReference type="Proteomes" id="UP000008457">
    <property type="component" value="Chromosome"/>
</dbReference>
<dbReference type="HOGENOM" id="CLU_029424_0_1_9"/>
<evidence type="ECO:0000256" key="2">
    <source>
        <dbReference type="ARBA" id="ARBA00022679"/>
    </source>
</evidence>
<evidence type="ECO:0000259" key="7">
    <source>
        <dbReference type="Pfam" id="PF07005"/>
    </source>
</evidence>
<keyword evidence="3" id="KW-0547">Nucleotide-binding</keyword>
<accession>F4A270</accession>
<dbReference type="AlphaFoldDB" id="F4A270"/>
<evidence type="ECO:0000256" key="4">
    <source>
        <dbReference type="ARBA" id="ARBA00022777"/>
    </source>
</evidence>
<evidence type="ECO:0000313" key="10">
    <source>
        <dbReference type="Proteomes" id="UP000008457"/>
    </source>
</evidence>
<feature type="domain" description="Four-carbon acid sugar kinase nucleotide binding" evidence="8">
    <location>
        <begin position="249"/>
        <end position="416"/>
    </location>
</feature>
<dbReference type="KEGG" id="mas:Mahau_2033"/>
<feature type="domain" description="Four-carbon acid sugar kinase N-terminal" evidence="7">
    <location>
        <begin position="2"/>
        <end position="224"/>
    </location>
</feature>
<organism evidence="9 10">
    <name type="scientific">Mahella australiensis (strain DSM 15567 / CIP 107919 / 50-1 BON)</name>
    <dbReference type="NCBI Taxonomy" id="697281"/>
    <lineage>
        <taxon>Bacteria</taxon>
        <taxon>Bacillati</taxon>
        <taxon>Bacillota</taxon>
        <taxon>Clostridia</taxon>
        <taxon>Thermoanaerobacterales</taxon>
        <taxon>Thermoanaerobacterales Family IV. Incertae Sedis</taxon>
        <taxon>Mahella</taxon>
    </lineage>
</organism>
<dbReference type="Gene3D" id="3.40.980.20">
    <property type="entry name" value="Four-carbon acid sugar kinase, nucleotide binding domain"/>
    <property type="match status" value="1"/>
</dbReference>
<dbReference type="InterPro" id="IPR042213">
    <property type="entry name" value="NBD_C_sf"/>
</dbReference>
<evidence type="ECO:0000256" key="3">
    <source>
        <dbReference type="ARBA" id="ARBA00022741"/>
    </source>
</evidence>
<keyword evidence="4" id="KW-0418">Kinase</keyword>
<sequence>MIGVVADDITGANDIGIMFAKSDYLVYVYRYDAFRISDIKRFPDVIILNTDSRLDDADVAYQKVFYATEMLRSINCVHFFKKTCSVFRGNVGAEFDAMLDALSMDFGIIVLGFPKNGRITKDGIHYVHGKRLEESEFRNDPVHPMLKSNIIDILQEQTRRNVGLINYRQIAEGSEKLKKVIDDMRSRYNYLIFDVLSQRDLRVIAEATSDEVMFGGSSALAEELPAFWGPGCADIALPEVQRKEGLGILCVAGSLMPQTARQVRYFCNEGAVCFELNTLRLFDDAERRDEVQRLTLAVSDRIISGRDAVIYSDNDENKVARTKAMGISKGLSSTEVSRLVSETIAEITSGVINRSGQNRILVAGGETSAAVCDKLGINGLIILDEIQPGLPSCMSISRQPMLLILKSGSFGSDDFFVNAVEYLKNR</sequence>
<keyword evidence="5" id="KW-0067">ATP-binding</keyword>
<dbReference type="STRING" id="697281.Mahau_2033"/>
<dbReference type="InterPro" id="IPR010737">
    <property type="entry name" value="4-carb_acid_sugar_kinase_N"/>
</dbReference>
<dbReference type="RefSeq" id="WP_013781637.1">
    <property type="nucleotide sequence ID" value="NC_015520.1"/>
</dbReference>
<evidence type="ECO:0000256" key="6">
    <source>
        <dbReference type="ARBA" id="ARBA00023277"/>
    </source>
</evidence>
<dbReference type="eggNOG" id="COG3395">
    <property type="taxonomic scope" value="Bacteria"/>
</dbReference>
<proteinExistence type="inferred from homology"/>
<evidence type="ECO:0000256" key="5">
    <source>
        <dbReference type="ARBA" id="ARBA00022840"/>
    </source>
</evidence>
<dbReference type="SUPFAM" id="SSF142764">
    <property type="entry name" value="YgbK-like"/>
    <property type="match status" value="1"/>
</dbReference>
<gene>
    <name evidence="9" type="ordered locus">Mahau_2033</name>
</gene>
<dbReference type="InterPro" id="IPR037051">
    <property type="entry name" value="4-carb_acid_sugar_kinase_N_sf"/>
</dbReference>
<evidence type="ECO:0000313" key="9">
    <source>
        <dbReference type="EMBL" id="AEE97209.1"/>
    </source>
</evidence>
<reference evidence="9 10" key="2">
    <citation type="journal article" date="2011" name="Stand. Genomic Sci.">
        <title>Complete genome sequence of Mahella australiensis type strain (50-1 BON).</title>
        <authorList>
            <person name="Sikorski J."/>
            <person name="Teshima H."/>
            <person name="Nolan M."/>
            <person name="Lucas S."/>
            <person name="Hammon N."/>
            <person name="Deshpande S."/>
            <person name="Cheng J.F."/>
            <person name="Pitluck S."/>
            <person name="Liolios K."/>
            <person name="Pagani I."/>
            <person name="Ivanova N."/>
            <person name="Huntemann M."/>
            <person name="Mavromatis K."/>
            <person name="Ovchinikova G."/>
            <person name="Pati A."/>
            <person name="Tapia R."/>
            <person name="Han C."/>
            <person name="Goodwin L."/>
            <person name="Chen A."/>
            <person name="Palaniappan K."/>
            <person name="Land M."/>
            <person name="Hauser L."/>
            <person name="Ngatchou-Djao O.D."/>
            <person name="Rohde M."/>
            <person name="Pukall R."/>
            <person name="Spring S."/>
            <person name="Abt B."/>
            <person name="Goker M."/>
            <person name="Detter J.C."/>
            <person name="Woyke T."/>
            <person name="Bristow J."/>
            <person name="Markowitz V."/>
            <person name="Hugenholtz P."/>
            <person name="Eisen J.A."/>
            <person name="Kyrpides N.C."/>
            <person name="Klenk H.P."/>
            <person name="Lapidus A."/>
        </authorList>
    </citation>
    <scope>NUCLEOTIDE SEQUENCE [LARGE SCALE GENOMIC DNA]</scope>
    <source>
        <strain evidence="10">DSM 15567 / CIP 107919 / 50-1 BON</strain>
    </source>
</reference>
<dbReference type="InterPro" id="IPR031475">
    <property type="entry name" value="NBD_C"/>
</dbReference>
<dbReference type="GO" id="GO:0005524">
    <property type="term" value="F:ATP binding"/>
    <property type="evidence" value="ECO:0007669"/>
    <property type="project" value="UniProtKB-KW"/>
</dbReference>
<dbReference type="EMBL" id="CP002360">
    <property type="protein sequence ID" value="AEE97209.1"/>
    <property type="molecule type" value="Genomic_DNA"/>
</dbReference>